<dbReference type="GO" id="GO:0005886">
    <property type="term" value="C:plasma membrane"/>
    <property type="evidence" value="ECO:0007669"/>
    <property type="project" value="TreeGrafter"/>
</dbReference>
<reference evidence="7 8" key="1">
    <citation type="submission" date="2019-01" db="EMBL/GenBank/DDBJ databases">
        <title>A draft genome assembly of the solar-powered sea slug Elysia chlorotica.</title>
        <authorList>
            <person name="Cai H."/>
            <person name="Li Q."/>
            <person name="Fang X."/>
            <person name="Li J."/>
            <person name="Curtis N.E."/>
            <person name="Altenburger A."/>
            <person name="Shibata T."/>
            <person name="Feng M."/>
            <person name="Maeda T."/>
            <person name="Schwartz J.A."/>
            <person name="Shigenobu S."/>
            <person name="Lundholm N."/>
            <person name="Nishiyama T."/>
            <person name="Yang H."/>
            <person name="Hasebe M."/>
            <person name="Li S."/>
            <person name="Pierce S.K."/>
            <person name="Wang J."/>
        </authorList>
    </citation>
    <scope>NUCLEOTIDE SEQUENCE [LARGE SCALE GENOMIC DNA]</scope>
    <source>
        <strain evidence="7">EC2010</strain>
        <tissue evidence="7">Whole organism of an adult</tissue>
    </source>
</reference>
<keyword evidence="8" id="KW-1185">Reference proteome</keyword>
<dbReference type="InterPro" id="IPR008952">
    <property type="entry name" value="Tetraspanin_EC2_sf"/>
</dbReference>
<evidence type="ECO:0000313" key="8">
    <source>
        <dbReference type="Proteomes" id="UP000271974"/>
    </source>
</evidence>
<name>A0A433TF40_ELYCH</name>
<dbReference type="OrthoDB" id="2014092at2759"/>
<keyword evidence="5 6" id="KW-0472">Membrane</keyword>
<organism evidence="7 8">
    <name type="scientific">Elysia chlorotica</name>
    <name type="common">Eastern emerald elysia</name>
    <name type="synonym">Sea slug</name>
    <dbReference type="NCBI Taxonomy" id="188477"/>
    <lineage>
        <taxon>Eukaryota</taxon>
        <taxon>Metazoa</taxon>
        <taxon>Spiralia</taxon>
        <taxon>Lophotrochozoa</taxon>
        <taxon>Mollusca</taxon>
        <taxon>Gastropoda</taxon>
        <taxon>Heterobranchia</taxon>
        <taxon>Euthyneura</taxon>
        <taxon>Panpulmonata</taxon>
        <taxon>Sacoglossa</taxon>
        <taxon>Placobranchoidea</taxon>
        <taxon>Plakobranchidae</taxon>
        <taxon>Elysia</taxon>
    </lineage>
</organism>
<sequence length="280" mass="31339">MACFTSRTTFVNPVLKYTLFFFNFLFWLAGLTMLAIGIWAHTEKEMFSFEYVKSVFDFLTDVSILCIITGCLIFLLGFCGCLGALRENTCLIKTYCFTLCALFLGQAAGAVYIFFKSSEFKDVFIKTLKEELVPLYTEKADKKTLVDWVQSQMECCGMSTDGFKDWNNNEYYNCTKLNKSPLACAVPHSCCIKQDTVYNGVPNILCGANALNEKVRGATDNIYMVGCVSAVMQVVQLNLPIVGGVIIGLAVPQILGIVLSRTLDGQITDQLDRWKRMNLM</sequence>
<proteinExistence type="inferred from homology"/>
<evidence type="ECO:0000256" key="1">
    <source>
        <dbReference type="ARBA" id="ARBA00004141"/>
    </source>
</evidence>
<protein>
    <recommendedName>
        <fullName evidence="6">Tetraspanin</fullName>
    </recommendedName>
</protein>
<comment type="caution">
    <text evidence="7">The sequence shown here is derived from an EMBL/GenBank/DDBJ whole genome shotgun (WGS) entry which is preliminary data.</text>
</comment>
<comment type="similarity">
    <text evidence="2 6">Belongs to the tetraspanin (TM4SF) family.</text>
</comment>
<keyword evidence="3 6" id="KW-0812">Transmembrane</keyword>
<dbReference type="Gene3D" id="1.10.1450.10">
    <property type="entry name" value="Tetraspanin"/>
    <property type="match status" value="1"/>
</dbReference>
<comment type="caution">
    <text evidence="6">Lacks conserved residue(s) required for the propagation of feature annotation.</text>
</comment>
<dbReference type="PIRSF" id="PIRSF002419">
    <property type="entry name" value="Tetraspanin"/>
    <property type="match status" value="1"/>
</dbReference>
<dbReference type="EMBL" id="RQTK01000406">
    <property type="protein sequence ID" value="RUS80187.1"/>
    <property type="molecule type" value="Genomic_DNA"/>
</dbReference>
<feature type="transmembrane region" description="Helical" evidence="6">
    <location>
        <begin position="62"/>
        <end position="83"/>
    </location>
</feature>
<dbReference type="Pfam" id="PF00335">
    <property type="entry name" value="Tetraspanin"/>
    <property type="match status" value="1"/>
</dbReference>
<dbReference type="SUPFAM" id="SSF48652">
    <property type="entry name" value="Tetraspanin"/>
    <property type="match status" value="1"/>
</dbReference>
<evidence type="ECO:0000256" key="2">
    <source>
        <dbReference type="ARBA" id="ARBA00006840"/>
    </source>
</evidence>
<evidence type="ECO:0000313" key="7">
    <source>
        <dbReference type="EMBL" id="RUS80187.1"/>
    </source>
</evidence>
<dbReference type="PANTHER" id="PTHR19282">
    <property type="entry name" value="TETRASPANIN"/>
    <property type="match status" value="1"/>
</dbReference>
<evidence type="ECO:0000256" key="5">
    <source>
        <dbReference type="ARBA" id="ARBA00023136"/>
    </source>
</evidence>
<evidence type="ECO:0000256" key="4">
    <source>
        <dbReference type="ARBA" id="ARBA00022989"/>
    </source>
</evidence>
<feature type="transmembrane region" description="Helical" evidence="6">
    <location>
        <begin position="95"/>
        <end position="115"/>
    </location>
</feature>
<dbReference type="InterPro" id="IPR000301">
    <property type="entry name" value="Tetraspanin_animals"/>
</dbReference>
<comment type="subcellular location">
    <subcellularLocation>
        <location evidence="1 6">Membrane</location>
        <topology evidence="1 6">Multi-pass membrane protein</topology>
    </subcellularLocation>
</comment>
<dbReference type="PRINTS" id="PR00259">
    <property type="entry name" value="TMFOUR"/>
</dbReference>
<evidence type="ECO:0000256" key="3">
    <source>
        <dbReference type="ARBA" id="ARBA00022692"/>
    </source>
</evidence>
<dbReference type="STRING" id="188477.A0A433TF40"/>
<dbReference type="InterPro" id="IPR018499">
    <property type="entry name" value="Tetraspanin/Peripherin"/>
</dbReference>
<gene>
    <name evidence="7" type="ORF">EGW08_012044</name>
</gene>
<dbReference type="PANTHER" id="PTHR19282:SF515">
    <property type="entry name" value="TETRASPANIN"/>
    <property type="match status" value="1"/>
</dbReference>
<accession>A0A433TF40</accession>
<dbReference type="Proteomes" id="UP000271974">
    <property type="component" value="Unassembled WGS sequence"/>
</dbReference>
<keyword evidence="4 6" id="KW-1133">Transmembrane helix</keyword>
<evidence type="ECO:0000256" key="6">
    <source>
        <dbReference type="RuleBase" id="RU361218"/>
    </source>
</evidence>
<dbReference type="AlphaFoldDB" id="A0A433TF40"/>
<feature type="transmembrane region" description="Helical" evidence="6">
    <location>
        <begin position="20"/>
        <end position="42"/>
    </location>
</feature>